<dbReference type="AlphaFoldDB" id="A0A1U7DH01"/>
<proteinExistence type="predicted"/>
<dbReference type="RefSeq" id="WP_076979238.1">
    <property type="nucleotide sequence ID" value="NZ_CP019124.1"/>
</dbReference>
<evidence type="ECO:0000313" key="2">
    <source>
        <dbReference type="Proteomes" id="UP000187266"/>
    </source>
</evidence>
<protein>
    <submittedName>
        <fullName evidence="1">Uncharacterized protein</fullName>
    </submittedName>
</protein>
<accession>A0A1U7DH01</accession>
<organism evidence="1 2">
    <name type="scientific">Brevirhabdus pacifica</name>
    <dbReference type="NCBI Taxonomy" id="1267768"/>
    <lineage>
        <taxon>Bacteria</taxon>
        <taxon>Pseudomonadati</taxon>
        <taxon>Pseudomonadota</taxon>
        <taxon>Alphaproteobacteria</taxon>
        <taxon>Rhodobacterales</taxon>
        <taxon>Paracoccaceae</taxon>
        <taxon>Brevirhabdus</taxon>
    </lineage>
</organism>
<dbReference type="Proteomes" id="UP000187266">
    <property type="component" value="Chromosome"/>
</dbReference>
<evidence type="ECO:0000313" key="1">
    <source>
        <dbReference type="EMBL" id="APX89215.1"/>
    </source>
</evidence>
<keyword evidence="2" id="KW-1185">Reference proteome</keyword>
<gene>
    <name evidence="1" type="ORF">BV394_05375</name>
</gene>
<accession>A0A2M9DEF9</accession>
<dbReference type="OrthoDB" id="7866462at2"/>
<name>A0A1U7DH01_9RHOB</name>
<sequence>MKRLSILVFALTAICAAGGYGLGVVMSPDADAAQLADGGSSGMRDGADGLPEDQIARAIVAEAETTHEEAIPEDDGLVKLGRITVPVYRSRSVTYIVADFGVTLADATQAKTWRKAENAARLRDSILASMHEAARSSQLTDPAAVQERLSQRILSSLDSKFEGIKEVRFLEFYQGDVPLI</sequence>
<dbReference type="EMBL" id="CP019124">
    <property type="protein sequence ID" value="APX89215.1"/>
    <property type="molecule type" value="Genomic_DNA"/>
</dbReference>
<dbReference type="STRING" id="1267768.BV394_05375"/>
<reference evidence="1 2" key="1">
    <citation type="submission" date="2017-01" db="EMBL/GenBank/DDBJ databases">
        <title>Genomic analysis of Xuhuaishuia manganoxidans DY6-4.</title>
        <authorList>
            <person name="Wang X."/>
        </authorList>
    </citation>
    <scope>NUCLEOTIDE SEQUENCE [LARGE SCALE GENOMIC DNA]</scope>
    <source>
        <strain evidence="1 2">DY6-4</strain>
    </source>
</reference>